<protein>
    <submittedName>
        <fullName evidence="1">Uncharacterized protein</fullName>
    </submittedName>
</protein>
<evidence type="ECO:0000313" key="1">
    <source>
        <dbReference type="EMBL" id="KAI3685439.1"/>
    </source>
</evidence>
<reference evidence="1 2" key="2">
    <citation type="journal article" date="2022" name="Mol. Ecol. Resour.">
        <title>The genomes of chicory, endive, great burdock and yacon provide insights into Asteraceae paleo-polyploidization history and plant inulin production.</title>
        <authorList>
            <person name="Fan W."/>
            <person name="Wang S."/>
            <person name="Wang H."/>
            <person name="Wang A."/>
            <person name="Jiang F."/>
            <person name="Liu H."/>
            <person name="Zhao H."/>
            <person name="Xu D."/>
            <person name="Zhang Y."/>
        </authorList>
    </citation>
    <scope>NUCLEOTIDE SEQUENCE [LARGE SCALE GENOMIC DNA]</scope>
    <source>
        <strain evidence="2">cv. Niubang</strain>
    </source>
</reference>
<name>A0ACB8YI47_ARCLA</name>
<sequence>MVACYMMSCAPLCVDATILDRLLKPMSMLEFNHKDPSITRFINHQEPRSAVEVRVKLTNHWLLKLQIRPIEEGTILFGAEGLRHALFIDSEHELVGSRESYFSLPDKFPSEAKGSVRYQPSDIAHKAKRPLAPNNTQLSGESYRTTFKPVLFASQEIGLGVKELEDRHAVD</sequence>
<evidence type="ECO:0000313" key="2">
    <source>
        <dbReference type="Proteomes" id="UP001055879"/>
    </source>
</evidence>
<keyword evidence="2" id="KW-1185">Reference proteome</keyword>
<proteinExistence type="predicted"/>
<dbReference type="Proteomes" id="UP001055879">
    <property type="component" value="Linkage Group LG12"/>
</dbReference>
<organism evidence="1 2">
    <name type="scientific">Arctium lappa</name>
    <name type="common">Greater burdock</name>
    <name type="synonym">Lappa major</name>
    <dbReference type="NCBI Taxonomy" id="4217"/>
    <lineage>
        <taxon>Eukaryota</taxon>
        <taxon>Viridiplantae</taxon>
        <taxon>Streptophyta</taxon>
        <taxon>Embryophyta</taxon>
        <taxon>Tracheophyta</taxon>
        <taxon>Spermatophyta</taxon>
        <taxon>Magnoliopsida</taxon>
        <taxon>eudicotyledons</taxon>
        <taxon>Gunneridae</taxon>
        <taxon>Pentapetalae</taxon>
        <taxon>asterids</taxon>
        <taxon>campanulids</taxon>
        <taxon>Asterales</taxon>
        <taxon>Asteraceae</taxon>
        <taxon>Carduoideae</taxon>
        <taxon>Cardueae</taxon>
        <taxon>Arctiinae</taxon>
        <taxon>Arctium</taxon>
    </lineage>
</organism>
<reference evidence="2" key="1">
    <citation type="journal article" date="2022" name="Mol. Ecol. Resour.">
        <title>The genomes of chicory, endive, great burdock and yacon provide insights into Asteraceae palaeo-polyploidization history and plant inulin production.</title>
        <authorList>
            <person name="Fan W."/>
            <person name="Wang S."/>
            <person name="Wang H."/>
            <person name="Wang A."/>
            <person name="Jiang F."/>
            <person name="Liu H."/>
            <person name="Zhao H."/>
            <person name="Xu D."/>
            <person name="Zhang Y."/>
        </authorList>
    </citation>
    <scope>NUCLEOTIDE SEQUENCE [LARGE SCALE GENOMIC DNA]</scope>
    <source>
        <strain evidence="2">cv. Niubang</strain>
    </source>
</reference>
<gene>
    <name evidence="1" type="ORF">L6452_34681</name>
</gene>
<dbReference type="EMBL" id="CM042058">
    <property type="protein sequence ID" value="KAI3685439.1"/>
    <property type="molecule type" value="Genomic_DNA"/>
</dbReference>
<comment type="caution">
    <text evidence="1">The sequence shown here is derived from an EMBL/GenBank/DDBJ whole genome shotgun (WGS) entry which is preliminary data.</text>
</comment>
<accession>A0ACB8YI47</accession>